<dbReference type="PROSITE" id="PS50206">
    <property type="entry name" value="RHODANESE_3"/>
    <property type="match status" value="1"/>
</dbReference>
<proteinExistence type="predicted"/>
<dbReference type="Proteomes" id="UP000481252">
    <property type="component" value="Unassembled WGS sequence"/>
</dbReference>
<dbReference type="SUPFAM" id="SSF52821">
    <property type="entry name" value="Rhodanese/Cell cycle control phosphatase"/>
    <property type="match status" value="1"/>
</dbReference>
<protein>
    <submittedName>
        <fullName evidence="3">PQQ-dependent catabolism-associated CXXCW motif protein</fullName>
    </submittedName>
</protein>
<accession>A0A7C9R6H0</accession>
<feature type="signal peptide" evidence="1">
    <location>
        <begin position="1"/>
        <end position="29"/>
    </location>
</feature>
<keyword evidence="1" id="KW-0732">Signal</keyword>
<feature type="chain" id="PRO_5028922847" evidence="1">
    <location>
        <begin position="30"/>
        <end position="190"/>
    </location>
</feature>
<dbReference type="InterPro" id="IPR022376">
    <property type="entry name" value="PQQ_CXXCW"/>
</dbReference>
<sequence>MPKVTKRKGTILLLVAGLLSSMHLPAALAGDVTEPDGYRMDEYRAPTPETLHGAQVVTTAEAEALWREKKTVFFDVMPNTPKPANLPAGTIWRDKPRNDIPGSVWLANVGYGALTKEQEAYFRDGLSAHTGNDKARAILFYCMTDCWMSWNAARRAIEWGHSSVIWYPAGADGWEKAGFPLEDKKPLAGG</sequence>
<name>A0A7C9R6H0_9HYPH</name>
<evidence type="ECO:0000256" key="1">
    <source>
        <dbReference type="SAM" id="SignalP"/>
    </source>
</evidence>
<evidence type="ECO:0000313" key="3">
    <source>
        <dbReference type="EMBL" id="NGN41321.1"/>
    </source>
</evidence>
<keyword evidence="4" id="KW-1185">Reference proteome</keyword>
<dbReference type="EMBL" id="JAAKZG010000003">
    <property type="protein sequence ID" value="NGN41321.1"/>
    <property type="molecule type" value="Genomic_DNA"/>
</dbReference>
<dbReference type="Gene3D" id="3.40.250.10">
    <property type="entry name" value="Rhodanese-like domain"/>
    <property type="match status" value="1"/>
</dbReference>
<evidence type="ECO:0000313" key="4">
    <source>
        <dbReference type="Proteomes" id="UP000481252"/>
    </source>
</evidence>
<dbReference type="InterPro" id="IPR001763">
    <property type="entry name" value="Rhodanese-like_dom"/>
</dbReference>
<dbReference type="AlphaFoldDB" id="A0A7C9R6H0"/>
<reference evidence="3 4" key="1">
    <citation type="submission" date="2020-02" db="EMBL/GenBank/DDBJ databases">
        <title>Genome sequence of the type strain CGMCC 1.15528 of Mesorhizobium zhangyense.</title>
        <authorList>
            <person name="Gao J."/>
            <person name="Sun J."/>
        </authorList>
    </citation>
    <scope>NUCLEOTIDE SEQUENCE [LARGE SCALE GENOMIC DNA]</scope>
    <source>
        <strain evidence="3 4">CGMCC 1.15528</strain>
    </source>
</reference>
<dbReference type="RefSeq" id="WP_165116649.1">
    <property type="nucleotide sequence ID" value="NZ_JAAKZG010000003.1"/>
</dbReference>
<evidence type="ECO:0000259" key="2">
    <source>
        <dbReference type="PROSITE" id="PS50206"/>
    </source>
</evidence>
<dbReference type="InterPro" id="IPR036873">
    <property type="entry name" value="Rhodanese-like_dom_sf"/>
</dbReference>
<organism evidence="3 4">
    <name type="scientific">Mesorhizobium zhangyense</name>
    <dbReference type="NCBI Taxonomy" id="1776730"/>
    <lineage>
        <taxon>Bacteria</taxon>
        <taxon>Pseudomonadati</taxon>
        <taxon>Pseudomonadota</taxon>
        <taxon>Alphaproteobacteria</taxon>
        <taxon>Hyphomicrobiales</taxon>
        <taxon>Phyllobacteriaceae</taxon>
        <taxon>Mesorhizobium</taxon>
    </lineage>
</organism>
<feature type="domain" description="Rhodanese" evidence="2">
    <location>
        <begin position="119"/>
        <end position="183"/>
    </location>
</feature>
<comment type="caution">
    <text evidence="3">The sequence shown here is derived from an EMBL/GenBank/DDBJ whole genome shotgun (WGS) entry which is preliminary data.</text>
</comment>
<dbReference type="NCBIfam" id="TIGR03865">
    <property type="entry name" value="PQQ_CXXCW"/>
    <property type="match status" value="1"/>
</dbReference>
<gene>
    <name evidence="3" type="ORF">G6N74_09610</name>
</gene>